<dbReference type="EMBL" id="CP036274">
    <property type="protein sequence ID" value="QDU28505.1"/>
    <property type="molecule type" value="Genomic_DNA"/>
</dbReference>
<keyword evidence="1" id="KW-1133">Transmembrane helix</keyword>
<keyword evidence="1" id="KW-0472">Membrane</keyword>
<dbReference type="InterPro" id="IPR004155">
    <property type="entry name" value="PBS_lyase_HEAT"/>
</dbReference>
<dbReference type="Pfam" id="PF13646">
    <property type="entry name" value="HEAT_2"/>
    <property type="match status" value="1"/>
</dbReference>
<evidence type="ECO:0000256" key="1">
    <source>
        <dbReference type="SAM" id="Phobius"/>
    </source>
</evidence>
<dbReference type="Proteomes" id="UP000315017">
    <property type="component" value="Chromosome"/>
</dbReference>
<keyword evidence="3" id="KW-1185">Reference proteome</keyword>
<dbReference type="Gene3D" id="1.25.10.10">
    <property type="entry name" value="Leucine-rich Repeat Variant"/>
    <property type="match status" value="1"/>
</dbReference>
<dbReference type="SUPFAM" id="SSF48371">
    <property type="entry name" value="ARM repeat"/>
    <property type="match status" value="1"/>
</dbReference>
<name>A0A517YE47_9BACT</name>
<organism evidence="2 3">
    <name type="scientific">Anatilimnocola aggregata</name>
    <dbReference type="NCBI Taxonomy" id="2528021"/>
    <lineage>
        <taxon>Bacteria</taxon>
        <taxon>Pseudomonadati</taxon>
        <taxon>Planctomycetota</taxon>
        <taxon>Planctomycetia</taxon>
        <taxon>Pirellulales</taxon>
        <taxon>Pirellulaceae</taxon>
        <taxon>Anatilimnocola</taxon>
    </lineage>
</organism>
<feature type="transmembrane region" description="Helical" evidence="1">
    <location>
        <begin position="98"/>
        <end position="121"/>
    </location>
</feature>
<protein>
    <submittedName>
        <fullName evidence="2">Uncharacterized protein</fullName>
    </submittedName>
</protein>
<dbReference type="AlphaFoldDB" id="A0A517YE47"/>
<evidence type="ECO:0000313" key="2">
    <source>
        <dbReference type="EMBL" id="QDU28505.1"/>
    </source>
</evidence>
<dbReference type="InterPro" id="IPR016024">
    <property type="entry name" value="ARM-type_fold"/>
</dbReference>
<evidence type="ECO:0000313" key="3">
    <source>
        <dbReference type="Proteomes" id="UP000315017"/>
    </source>
</evidence>
<dbReference type="RefSeq" id="WP_145090907.1">
    <property type="nucleotide sequence ID" value="NZ_CP036274.1"/>
</dbReference>
<dbReference type="InterPro" id="IPR011989">
    <property type="entry name" value="ARM-like"/>
</dbReference>
<gene>
    <name evidence="2" type="ORF">ETAA8_36060</name>
</gene>
<dbReference type="KEGG" id="aagg:ETAA8_36060"/>
<proteinExistence type="predicted"/>
<keyword evidence="1" id="KW-0812">Transmembrane</keyword>
<sequence>MSGTVVCPACKHSFPKPGIQPGAVIRCERCFQPFLPKSIQASTPTPEPQQSQLVLTPLAPLQPLQPLSPFAPAPTLLSQPGYREPPQPVVAKSSRAPIILGCLALSLVLLVFCGGTGVLAYRFAGNLIAKVEHESGPGRNIKVNTIPVPESEARKMAKERMNGTGARPADFIAPPKQKIPQPENVKPYEGVRPQLAPPPYPQVPEFGRPDLMPPSPVRPPFTRPNPAVRPVPRQPQTDSEKLDQILAQLNDPASGRPAWFSLTDLNRLPVMEERRAEVSAVLNQQLRSSDPSSQRAAAEAVRKWGTEDNIPVLLELLNSPGPTSNREVIQALVELSPTKETAAALIAKFDNFSNRSAIQSALVKLGPVAEEPVIARLENAKSIPERMSLIQLLGNIGEEASVELLERMANGNDFLMKSTAKNSLDRIKARMK</sequence>
<accession>A0A517YE47</accession>
<reference evidence="2 3" key="1">
    <citation type="submission" date="2019-02" db="EMBL/GenBank/DDBJ databases">
        <title>Deep-cultivation of Planctomycetes and their phenomic and genomic characterization uncovers novel biology.</title>
        <authorList>
            <person name="Wiegand S."/>
            <person name="Jogler M."/>
            <person name="Boedeker C."/>
            <person name="Pinto D."/>
            <person name="Vollmers J."/>
            <person name="Rivas-Marin E."/>
            <person name="Kohn T."/>
            <person name="Peeters S.H."/>
            <person name="Heuer A."/>
            <person name="Rast P."/>
            <person name="Oberbeckmann S."/>
            <person name="Bunk B."/>
            <person name="Jeske O."/>
            <person name="Meyerdierks A."/>
            <person name="Storesund J.E."/>
            <person name="Kallscheuer N."/>
            <person name="Luecker S."/>
            <person name="Lage O.M."/>
            <person name="Pohl T."/>
            <person name="Merkel B.J."/>
            <person name="Hornburger P."/>
            <person name="Mueller R.-W."/>
            <person name="Bruemmer F."/>
            <person name="Labrenz M."/>
            <person name="Spormann A.M."/>
            <person name="Op den Camp H."/>
            <person name="Overmann J."/>
            <person name="Amann R."/>
            <person name="Jetten M.S.M."/>
            <person name="Mascher T."/>
            <person name="Medema M.H."/>
            <person name="Devos D.P."/>
            <person name="Kaster A.-K."/>
            <person name="Ovreas L."/>
            <person name="Rohde M."/>
            <person name="Galperin M.Y."/>
            <person name="Jogler C."/>
        </authorList>
    </citation>
    <scope>NUCLEOTIDE SEQUENCE [LARGE SCALE GENOMIC DNA]</scope>
    <source>
        <strain evidence="2 3">ETA_A8</strain>
    </source>
</reference>
<dbReference type="SMART" id="SM00567">
    <property type="entry name" value="EZ_HEAT"/>
    <property type="match status" value="2"/>
</dbReference>